<feature type="chain" id="PRO_5014094355" description="Subtilisin-like protease" evidence="8">
    <location>
        <begin position="23"/>
        <end position="792"/>
    </location>
</feature>
<dbReference type="FunCoup" id="I1H7I0">
    <property type="interactions" value="637"/>
</dbReference>
<dbReference type="Proteomes" id="UP000008810">
    <property type="component" value="Chromosome 1"/>
</dbReference>
<dbReference type="Gene3D" id="3.40.50.200">
    <property type="entry name" value="Peptidase S8/S53 domain"/>
    <property type="match status" value="1"/>
</dbReference>
<feature type="active site" description="Charge relay system" evidence="6 7">
    <location>
        <position position="564"/>
    </location>
</feature>
<keyword evidence="2 7" id="KW-0645">Protease</keyword>
<dbReference type="InterPro" id="IPR045051">
    <property type="entry name" value="SBT"/>
</dbReference>
<dbReference type="MEROPS" id="S08.A39"/>
<dbReference type="SUPFAM" id="SSF52743">
    <property type="entry name" value="Subtilisin-like"/>
    <property type="match status" value="1"/>
</dbReference>
<dbReference type="CDD" id="cd02120">
    <property type="entry name" value="PA_subtilisin_like"/>
    <property type="match status" value="1"/>
</dbReference>
<dbReference type="OMA" id="IEVVTHK"/>
<dbReference type="Gene3D" id="3.30.70.80">
    <property type="entry name" value="Peptidase S8 propeptide/proteinase inhibitor I9"/>
    <property type="match status" value="1"/>
</dbReference>
<dbReference type="InterPro" id="IPR036852">
    <property type="entry name" value="Peptidase_S8/S53_dom_sf"/>
</dbReference>
<evidence type="ECO:0000313" key="15">
    <source>
        <dbReference type="Proteomes" id="UP000008810"/>
    </source>
</evidence>
<dbReference type="CDD" id="cd04852">
    <property type="entry name" value="Peptidases_S8_3"/>
    <property type="match status" value="1"/>
</dbReference>
<dbReference type="AlphaFoldDB" id="I1H7I0"/>
<reference evidence="14" key="3">
    <citation type="submission" date="2018-08" db="UniProtKB">
        <authorList>
            <consortium name="EnsemblPlants"/>
        </authorList>
    </citation>
    <scope>IDENTIFICATION</scope>
    <source>
        <strain evidence="14">cv. Bd21</strain>
    </source>
</reference>
<dbReference type="Pfam" id="PF02225">
    <property type="entry name" value="PA"/>
    <property type="match status" value="1"/>
</dbReference>
<keyword evidence="15" id="KW-1185">Reference proteome</keyword>
<feature type="domain" description="Inhibitor I9" evidence="11">
    <location>
        <begin position="40"/>
        <end position="120"/>
    </location>
</feature>
<dbReference type="InterPro" id="IPR034197">
    <property type="entry name" value="Peptidases_S8_3"/>
</dbReference>
<name>I1H7I0_BRADI</name>
<dbReference type="HOGENOM" id="CLU_000625_4_6_1"/>
<feature type="domain" description="PA" evidence="10">
    <location>
        <begin position="405"/>
        <end position="479"/>
    </location>
</feature>
<dbReference type="PROSITE" id="PS00138">
    <property type="entry name" value="SUBTILASE_SER"/>
    <property type="match status" value="1"/>
</dbReference>
<dbReference type="InterPro" id="IPR010259">
    <property type="entry name" value="S8pro/Inhibitor_I9"/>
</dbReference>
<evidence type="ECO:0000256" key="6">
    <source>
        <dbReference type="PIRSR" id="PIRSR615500-1"/>
    </source>
</evidence>
<reference evidence="13 14" key="1">
    <citation type="journal article" date="2010" name="Nature">
        <title>Genome sequencing and analysis of the model grass Brachypodium distachyon.</title>
        <authorList>
            <consortium name="International Brachypodium Initiative"/>
        </authorList>
    </citation>
    <scope>NUCLEOTIDE SEQUENCE [LARGE SCALE GENOMIC DNA]</scope>
    <source>
        <strain evidence="13 14">Bd21</strain>
    </source>
</reference>
<evidence type="ECO:0000313" key="13">
    <source>
        <dbReference type="EMBL" id="KQK22599.1"/>
    </source>
</evidence>
<proteinExistence type="inferred from homology"/>
<dbReference type="InterPro" id="IPR023828">
    <property type="entry name" value="Peptidase_S8_Ser-AS"/>
</dbReference>
<feature type="active site" description="Charge relay system" evidence="6 7">
    <location>
        <position position="152"/>
    </location>
</feature>
<evidence type="ECO:0000313" key="14">
    <source>
        <dbReference type="EnsemblPlants" id="KQK22599"/>
    </source>
</evidence>
<dbReference type="EMBL" id="CM000880">
    <property type="protein sequence ID" value="KQK22599.1"/>
    <property type="molecule type" value="Genomic_DNA"/>
</dbReference>
<dbReference type="Gene3D" id="2.60.40.2310">
    <property type="match status" value="1"/>
</dbReference>
<dbReference type="GeneID" id="100841071"/>
<keyword evidence="5 7" id="KW-0720">Serine protease</keyword>
<dbReference type="InterPro" id="IPR015500">
    <property type="entry name" value="Peptidase_S8_subtilisin-rel"/>
</dbReference>
<evidence type="ECO:0000256" key="1">
    <source>
        <dbReference type="ARBA" id="ARBA00011073"/>
    </source>
</evidence>
<dbReference type="Pfam" id="PF17766">
    <property type="entry name" value="fn3_6"/>
    <property type="match status" value="1"/>
</dbReference>
<dbReference type="InterPro" id="IPR037045">
    <property type="entry name" value="S8pro/Inhibitor_I9_sf"/>
</dbReference>
<evidence type="ECO:0000256" key="3">
    <source>
        <dbReference type="ARBA" id="ARBA00022729"/>
    </source>
</evidence>
<dbReference type="InterPro" id="IPR000209">
    <property type="entry name" value="Peptidase_S8/S53_dom"/>
</dbReference>
<dbReference type="eggNOG" id="ENOG502QTK5">
    <property type="taxonomic scope" value="Eukaryota"/>
</dbReference>
<dbReference type="EnsemblPlants" id="KQK22599">
    <property type="protein sequence ID" value="KQK22599"/>
    <property type="gene ID" value="BRADI_1g68270v3"/>
</dbReference>
<sequence length="792" mass="81828">MATRRRLLLFLLLVLTATTLLSQTAGATDADDGGRQAKKTYIFRVDHRAKPSVFPTHAHWYSSAAFASGADADGPLLEPLHVYDTVFHGFSASVSAPRADALRRHPAVLAAFEDRVRPLHTTRSPQFMGLRARLGLWSLADYGSDVIVGVLDTGVWPERRSLSDRNLPPVPARWRGGCDAGAAFPASSCNRKLVGARFFSQGHAAHYGDTAAVASNGSVEYMSPRDADGHGTHTATTAAGSVSYAASMEGYAPGVAKGVAPKARVAAYKVCWKGAGCLDSDILAGFDRAVADGVDVISVSIGGGNGATSPFYIDPIAIGAYGAVSRGVFVATSAGNEGPAAMSVTNLAPWLATVGAGTIDRSFPAEIVLGDGRRMAGVSLYSGKPLANNTMLSLYYPGRSGGLSASLCMENSIEPSLVAGKIVICDRGSSPRVAKGMVVKEAGGAAMVLANGEANGEGLVGDAHVLPACSVGESEGDTLKAYAANTTNPTATIVFRGTIVGVKPAPLVASFSARGPNGLVPEILKPDFIAPGVNILAAWTGATGPTGLESDPRRTEFNILSGTSMACPHASGAAALLRSAHPGWSPAAIRSALMTTAIVTDNRGGAVSDEAEHGRAATPFDYGAGHITLSKALDPGLVYDIGDEDYVVFMCSIGYEANAIEVITHKPVSCPAATNRKLSGSDLNYPSISVVFHGSNQSRTVIRTATNVGAEASATYKARVEMSGAAASSGVSVAVKPEKLVFSPAVKKQSFAVTVEAPAGPAAAPVYGHLVWSDGRGHDVRSPIVVTWLQPM</sequence>
<feature type="active site" description="Charge relay system" evidence="6 7">
    <location>
        <position position="230"/>
    </location>
</feature>
<feature type="domain" description="Peptidase S8/S53" evidence="9">
    <location>
        <begin position="143"/>
        <end position="625"/>
    </location>
</feature>
<dbReference type="FunFam" id="3.40.50.200:FF:000006">
    <property type="entry name" value="Subtilisin-like protease SBT1.5"/>
    <property type="match status" value="1"/>
</dbReference>
<dbReference type="InterPro" id="IPR041469">
    <property type="entry name" value="Subtilisin-like_FN3"/>
</dbReference>
<evidence type="ECO:0000256" key="2">
    <source>
        <dbReference type="ARBA" id="ARBA00022670"/>
    </source>
</evidence>
<keyword evidence="4 7" id="KW-0378">Hydrolase</keyword>
<dbReference type="RefSeq" id="XP_003558354.1">
    <property type="nucleotide sequence ID" value="XM_003558306.4"/>
</dbReference>
<evidence type="ECO:0000256" key="7">
    <source>
        <dbReference type="PROSITE-ProRule" id="PRU01240"/>
    </source>
</evidence>
<comment type="similarity">
    <text evidence="1 7">Belongs to the peptidase S8 family.</text>
</comment>
<evidence type="ECO:0000256" key="8">
    <source>
        <dbReference type="SAM" id="SignalP"/>
    </source>
</evidence>
<dbReference type="Pfam" id="PF05922">
    <property type="entry name" value="Inhibitor_I9"/>
    <property type="match status" value="1"/>
</dbReference>
<dbReference type="OrthoDB" id="206201at2759"/>
<dbReference type="GO" id="GO:0005576">
    <property type="term" value="C:extracellular region"/>
    <property type="evidence" value="ECO:0000318"/>
    <property type="project" value="GO_Central"/>
</dbReference>
<dbReference type="Gene3D" id="3.50.30.30">
    <property type="match status" value="1"/>
</dbReference>
<dbReference type="PANTHER" id="PTHR10795">
    <property type="entry name" value="PROPROTEIN CONVERTASE SUBTILISIN/KEXIN"/>
    <property type="match status" value="1"/>
</dbReference>
<dbReference type="InterPro" id="IPR003137">
    <property type="entry name" value="PA_domain"/>
</dbReference>
<evidence type="ECO:0000256" key="5">
    <source>
        <dbReference type="ARBA" id="ARBA00022825"/>
    </source>
</evidence>
<dbReference type="Gramene" id="KQK22599">
    <property type="protein sequence ID" value="KQK22599"/>
    <property type="gene ID" value="BRADI_1g68270v3"/>
</dbReference>
<dbReference type="Pfam" id="PF00082">
    <property type="entry name" value="Peptidase_S8"/>
    <property type="match status" value="1"/>
</dbReference>
<keyword evidence="3 8" id="KW-0732">Signal</keyword>
<protein>
    <recommendedName>
        <fullName evidence="16">Subtilisin-like protease</fullName>
    </recommendedName>
</protein>
<evidence type="ECO:0000259" key="10">
    <source>
        <dbReference type="Pfam" id="PF02225"/>
    </source>
</evidence>
<accession>I1H7I0</accession>
<organism evidence="14">
    <name type="scientific">Brachypodium distachyon</name>
    <name type="common">Purple false brome</name>
    <name type="synonym">Trachynia distachya</name>
    <dbReference type="NCBI Taxonomy" id="15368"/>
    <lineage>
        <taxon>Eukaryota</taxon>
        <taxon>Viridiplantae</taxon>
        <taxon>Streptophyta</taxon>
        <taxon>Embryophyta</taxon>
        <taxon>Tracheophyta</taxon>
        <taxon>Spermatophyta</taxon>
        <taxon>Magnoliopsida</taxon>
        <taxon>Liliopsida</taxon>
        <taxon>Poales</taxon>
        <taxon>Poaceae</taxon>
        <taxon>BOP clade</taxon>
        <taxon>Pooideae</taxon>
        <taxon>Stipodae</taxon>
        <taxon>Brachypodieae</taxon>
        <taxon>Brachypodium</taxon>
    </lineage>
</organism>
<evidence type="ECO:0000256" key="4">
    <source>
        <dbReference type="ARBA" id="ARBA00022801"/>
    </source>
</evidence>
<evidence type="ECO:0000259" key="11">
    <source>
        <dbReference type="Pfam" id="PF05922"/>
    </source>
</evidence>
<dbReference type="FunFam" id="3.50.30.30:FF:000005">
    <property type="entry name" value="subtilisin-like protease SBT1.5"/>
    <property type="match status" value="1"/>
</dbReference>
<dbReference type="KEGG" id="bdi:100841071"/>
<feature type="domain" description="Subtilisin-like protease fibronectin type-III" evidence="12">
    <location>
        <begin position="682"/>
        <end position="786"/>
    </location>
</feature>
<evidence type="ECO:0008006" key="16">
    <source>
        <dbReference type="Google" id="ProtNLM"/>
    </source>
</evidence>
<evidence type="ECO:0000259" key="9">
    <source>
        <dbReference type="Pfam" id="PF00082"/>
    </source>
</evidence>
<dbReference type="GO" id="GO:0006508">
    <property type="term" value="P:proteolysis"/>
    <property type="evidence" value="ECO:0007669"/>
    <property type="project" value="UniProtKB-KW"/>
</dbReference>
<evidence type="ECO:0000259" key="12">
    <source>
        <dbReference type="Pfam" id="PF17766"/>
    </source>
</evidence>
<dbReference type="GO" id="GO:0004252">
    <property type="term" value="F:serine-type endopeptidase activity"/>
    <property type="evidence" value="ECO:0000318"/>
    <property type="project" value="GO_Central"/>
</dbReference>
<dbReference type="PRINTS" id="PR00723">
    <property type="entry name" value="SUBTILISIN"/>
</dbReference>
<feature type="signal peptide" evidence="8">
    <location>
        <begin position="1"/>
        <end position="22"/>
    </location>
</feature>
<reference evidence="13" key="2">
    <citation type="submission" date="2017-06" db="EMBL/GenBank/DDBJ databases">
        <title>WGS assembly of Brachypodium distachyon.</title>
        <authorList>
            <consortium name="The International Brachypodium Initiative"/>
            <person name="Lucas S."/>
            <person name="Harmon-Smith M."/>
            <person name="Lail K."/>
            <person name="Tice H."/>
            <person name="Grimwood J."/>
            <person name="Bruce D."/>
            <person name="Barry K."/>
            <person name="Shu S."/>
            <person name="Lindquist E."/>
            <person name="Wang M."/>
            <person name="Pitluck S."/>
            <person name="Vogel J.P."/>
            <person name="Garvin D.F."/>
            <person name="Mockler T.C."/>
            <person name="Schmutz J."/>
            <person name="Rokhsar D."/>
            <person name="Bevan M.W."/>
        </authorList>
    </citation>
    <scope>NUCLEOTIDE SEQUENCE</scope>
    <source>
        <strain evidence="13">Bd21</strain>
    </source>
</reference>
<gene>
    <name evidence="14" type="primary">LOC100841071</name>
    <name evidence="13" type="ORF">BRADI_1g68270v3</name>
</gene>
<dbReference type="PROSITE" id="PS51892">
    <property type="entry name" value="SUBTILASE"/>
    <property type="match status" value="1"/>
</dbReference>